<evidence type="ECO:0008006" key="3">
    <source>
        <dbReference type="Google" id="ProtNLM"/>
    </source>
</evidence>
<organism evidence="1 2">
    <name type="scientific">Desulfoluna butyratoxydans</name>
    <dbReference type="NCBI Taxonomy" id="231438"/>
    <lineage>
        <taxon>Bacteria</taxon>
        <taxon>Pseudomonadati</taxon>
        <taxon>Thermodesulfobacteriota</taxon>
        <taxon>Desulfobacteria</taxon>
        <taxon>Desulfobacterales</taxon>
        <taxon>Desulfolunaceae</taxon>
        <taxon>Desulfoluna</taxon>
    </lineage>
</organism>
<gene>
    <name evidence="1" type="ORF">MSL71_49790</name>
</gene>
<reference evidence="1 2" key="1">
    <citation type="submission" date="2019-03" db="EMBL/GenBank/DDBJ databases">
        <authorList>
            <person name="Nijsse B."/>
        </authorList>
    </citation>
    <scope>NUCLEOTIDE SEQUENCE [LARGE SCALE GENOMIC DNA]</scope>
    <source>
        <strain evidence="1">Desulfoluna butyratoxydans MSL71</strain>
    </source>
</reference>
<keyword evidence="2" id="KW-1185">Reference proteome</keyword>
<sequence>MNRAKFFLVVVVCLSMIVALDFFWMHDGNSPDHDDNYRLIDISPPYLSILSLGHESLAADCLWLDLVFRLGTESKTGTDAHFLKTYIDSITRLSPAFGGVYEFTGALVPRLTGDVDYSNRILEMGRVHVSKRSERYWYIPFYLGINAYFWSNDSSRAGRFIEEASTFEAAPAYFPRLAATLYAKGGDTHAGLEAVERFLKVYDDPYILSLLRKKKRALKGQVEKETSQYLLRLMFNKNESTLLEAMGLF</sequence>
<protein>
    <recommendedName>
        <fullName evidence="3">Tetratricopeptide-like helical domain</fullName>
    </recommendedName>
</protein>
<dbReference type="EMBL" id="CAADHO010000015">
    <property type="protein sequence ID" value="VFQ47284.1"/>
    <property type="molecule type" value="Genomic_DNA"/>
</dbReference>
<evidence type="ECO:0000313" key="1">
    <source>
        <dbReference type="EMBL" id="VFQ47284.1"/>
    </source>
</evidence>
<proteinExistence type="predicted"/>
<dbReference type="Proteomes" id="UP000507962">
    <property type="component" value="Unassembled WGS sequence"/>
</dbReference>
<dbReference type="RefSeq" id="WP_180146788.1">
    <property type="nucleotide sequence ID" value="NZ_CAADHO010000015.1"/>
</dbReference>
<name>A0A4U8YTT3_9BACT</name>
<accession>A0A4U8YTT3</accession>
<evidence type="ECO:0000313" key="2">
    <source>
        <dbReference type="Proteomes" id="UP000507962"/>
    </source>
</evidence>
<dbReference type="AlphaFoldDB" id="A0A4U8YTT3"/>